<accession>T0IZR2</accession>
<dbReference type="InterPro" id="IPR006175">
    <property type="entry name" value="YjgF/YER057c/UK114"/>
</dbReference>
<proteinExistence type="predicted"/>
<protein>
    <submittedName>
        <fullName evidence="1">Uncharacterized protein</fullName>
    </submittedName>
</protein>
<name>T0IZR2_9SPHN</name>
<dbReference type="Gene3D" id="3.30.1330.40">
    <property type="entry name" value="RutC-like"/>
    <property type="match status" value="1"/>
</dbReference>
<gene>
    <name evidence="1" type="ORF">L284_08595</name>
</gene>
<dbReference type="eggNOG" id="COG0251">
    <property type="taxonomic scope" value="Bacteria"/>
</dbReference>
<dbReference type="InterPro" id="IPR035709">
    <property type="entry name" value="YoaB-like"/>
</dbReference>
<dbReference type="PANTHER" id="PTHR47328:SF1">
    <property type="entry name" value="RUTC FAMILY PROTEIN YOAB"/>
    <property type="match status" value="1"/>
</dbReference>
<dbReference type="EMBL" id="ATHL01000058">
    <property type="protein sequence ID" value="EQB17360.1"/>
    <property type="molecule type" value="Genomic_DNA"/>
</dbReference>
<reference evidence="1 2" key="1">
    <citation type="journal article" date="2013" name="Genome Announc.">
        <title>Genome Sequence of Novosphingobium lindaniclasticum LE124T, Isolated from a Hexachlorocyclohexane Dumpsite.</title>
        <authorList>
            <person name="Saxena A."/>
            <person name="Nayyar N."/>
            <person name="Sangwan N."/>
            <person name="Kumari R."/>
            <person name="Khurana J.P."/>
            <person name="Lal R."/>
        </authorList>
    </citation>
    <scope>NUCLEOTIDE SEQUENCE [LARGE SCALE GENOMIC DNA]</scope>
    <source>
        <strain evidence="1 2">LE124</strain>
    </source>
</reference>
<sequence length="136" mass="14781">MSGFAYACRRPKPFDLSEGPKLIITRIHQGPRMSEALIHGDTIYLAGQIGVPGETVNEQTKTALAEIEALLAQAGSSKDHLLMAKIWLCDMADFEEMNAVWDAWIAGHGAPARATGEAKLFTPEYKVEIIIVAAKS</sequence>
<dbReference type="CDD" id="cd06150">
    <property type="entry name" value="YjgF_YER057c_UK114_like_2"/>
    <property type="match status" value="1"/>
</dbReference>
<comment type="caution">
    <text evidence="1">The sequence shown here is derived from an EMBL/GenBank/DDBJ whole genome shotgun (WGS) entry which is preliminary data.</text>
</comment>
<dbReference type="SUPFAM" id="SSF55298">
    <property type="entry name" value="YjgF-like"/>
    <property type="match status" value="1"/>
</dbReference>
<evidence type="ECO:0000313" key="1">
    <source>
        <dbReference type="EMBL" id="EQB17360.1"/>
    </source>
</evidence>
<dbReference type="Proteomes" id="UP000015527">
    <property type="component" value="Unassembled WGS sequence"/>
</dbReference>
<organism evidence="1 2">
    <name type="scientific">Novosphingobium lindaniclasticum LE124</name>
    <dbReference type="NCBI Taxonomy" id="1096930"/>
    <lineage>
        <taxon>Bacteria</taxon>
        <taxon>Pseudomonadati</taxon>
        <taxon>Pseudomonadota</taxon>
        <taxon>Alphaproteobacteria</taxon>
        <taxon>Sphingomonadales</taxon>
        <taxon>Sphingomonadaceae</taxon>
        <taxon>Novosphingobium</taxon>
    </lineage>
</organism>
<evidence type="ECO:0000313" key="2">
    <source>
        <dbReference type="Proteomes" id="UP000015527"/>
    </source>
</evidence>
<keyword evidence="2" id="KW-1185">Reference proteome</keyword>
<dbReference type="Pfam" id="PF01042">
    <property type="entry name" value="Ribonuc_L-PSP"/>
    <property type="match status" value="1"/>
</dbReference>
<dbReference type="InterPro" id="IPR035959">
    <property type="entry name" value="RutC-like_sf"/>
</dbReference>
<dbReference type="PANTHER" id="PTHR47328">
    <property type="match status" value="1"/>
</dbReference>
<dbReference type="PATRIC" id="fig|1096930.3.peg.1698"/>
<dbReference type="AlphaFoldDB" id="T0IZR2"/>